<evidence type="ECO:0000313" key="1">
    <source>
        <dbReference type="EMBL" id="KAK5173859.1"/>
    </source>
</evidence>
<keyword evidence="2" id="KW-1185">Reference proteome</keyword>
<dbReference type="Proteomes" id="UP001337655">
    <property type="component" value="Unassembled WGS sequence"/>
</dbReference>
<gene>
    <name evidence="1" type="ORF">LTR77_002540</name>
</gene>
<organism evidence="1 2">
    <name type="scientific">Saxophila tyrrhenica</name>
    <dbReference type="NCBI Taxonomy" id="1690608"/>
    <lineage>
        <taxon>Eukaryota</taxon>
        <taxon>Fungi</taxon>
        <taxon>Dikarya</taxon>
        <taxon>Ascomycota</taxon>
        <taxon>Pezizomycotina</taxon>
        <taxon>Dothideomycetes</taxon>
        <taxon>Dothideomycetidae</taxon>
        <taxon>Mycosphaerellales</taxon>
        <taxon>Extremaceae</taxon>
        <taxon>Saxophila</taxon>
    </lineage>
</organism>
<dbReference type="RefSeq" id="XP_064662554.1">
    <property type="nucleotide sequence ID" value="XM_064799799.1"/>
</dbReference>
<evidence type="ECO:0000313" key="2">
    <source>
        <dbReference type="Proteomes" id="UP001337655"/>
    </source>
</evidence>
<sequence length="164" mass="18525">MSNLVAEATSFVHSYAALFASPDASSPDHVGALCEKIGRHYRPGMTMFTNGQISRFDTQRDAAQLIEKEMRNNISTGLGTKLLLRSIDKIEPYSETSAICWLKWTFEPMEGSEFEGKGWTFVNVYGFRKEKEDEGEGKGGRGWEWVVRDQEVDEVRRVTGGTFE</sequence>
<dbReference type="EMBL" id="JAVRRT010000003">
    <property type="protein sequence ID" value="KAK5173859.1"/>
    <property type="molecule type" value="Genomic_DNA"/>
</dbReference>
<comment type="caution">
    <text evidence="1">The sequence shown here is derived from an EMBL/GenBank/DDBJ whole genome shotgun (WGS) entry which is preliminary data.</text>
</comment>
<dbReference type="GeneID" id="89923887"/>
<evidence type="ECO:0008006" key="3">
    <source>
        <dbReference type="Google" id="ProtNLM"/>
    </source>
</evidence>
<proteinExistence type="predicted"/>
<reference evidence="1 2" key="1">
    <citation type="submission" date="2023-08" db="EMBL/GenBank/DDBJ databases">
        <title>Black Yeasts Isolated from many extreme environments.</title>
        <authorList>
            <person name="Coleine C."/>
            <person name="Stajich J.E."/>
            <person name="Selbmann L."/>
        </authorList>
    </citation>
    <scope>NUCLEOTIDE SEQUENCE [LARGE SCALE GENOMIC DNA]</scope>
    <source>
        <strain evidence="1 2">CCFEE 5935</strain>
    </source>
</reference>
<protein>
    <recommendedName>
        <fullName evidence="3">SnoaL-like domain-containing protein</fullName>
    </recommendedName>
</protein>
<name>A0AAV9PJT3_9PEZI</name>
<accession>A0AAV9PJT3</accession>
<dbReference type="AlphaFoldDB" id="A0AAV9PJT3"/>